<evidence type="ECO:0008006" key="4">
    <source>
        <dbReference type="Google" id="ProtNLM"/>
    </source>
</evidence>
<feature type="region of interest" description="Disordered" evidence="1">
    <location>
        <begin position="262"/>
        <end position="311"/>
    </location>
</feature>
<protein>
    <recommendedName>
        <fullName evidence="4">Wiskott-Aldrich syndrome protein family member</fullName>
    </recommendedName>
</protein>
<feature type="region of interest" description="Disordered" evidence="1">
    <location>
        <begin position="196"/>
        <end position="216"/>
    </location>
</feature>
<feature type="compositionally biased region" description="Polar residues" evidence="1">
    <location>
        <begin position="844"/>
        <end position="860"/>
    </location>
</feature>
<feature type="region of interest" description="Disordered" evidence="1">
    <location>
        <begin position="806"/>
        <end position="860"/>
    </location>
</feature>
<feature type="compositionally biased region" description="Polar residues" evidence="1">
    <location>
        <begin position="916"/>
        <end position="929"/>
    </location>
</feature>
<sequence length="971" mass="106883">MKEESYVLIHSHSSLTQSVDEGRRTSVVHPALRTLQGRNLPQRIDVQHPPILRSNSAPSVDSSPDQSSWEKHRIVLGCRRMNSNSGGDKGSLEANYSHHHVANQKHNHHRNNNAFDRSQPSRFAYPGFSTAGFTYNTYWTPNNGTETCSMREFRPSVHIPALDLTAITLDDGEDDKNNGKIKAPKECECKDTAQLNNGLNGDKKLTMADEKPGNKKQKASFVFPYEKSLADFDGVRKAPSHLVYEDPASTSPYAQGIRSFCADEMSPTGNDKQEQSQQLSKSQQMPHAQPHKTSKLQEPPQTRTDSKDQKVIHFSLANTKIERYMVDDEPAPSPSILSSNDMKEPQRTRESMVEDIKARESEAHDSNPIVNEGFGRRASDSHHNVQEILDVVVVDGHLNTGLEEKEVRGEDSDTVLQDLKLEDVVPEPSKEKPKPRVTFSFENEVQSSRSLKRYTPVKMDIKPLQGVLKKRPEPTQVMDTDHSQRFEASKQTFFKDSNAVFRTNSKTEGIDQSGIRVKHLHTTNFDLTKEAGKRGVAIPSTMLKTEKPPIPVSRRVALAAAENAALGITSNCNNSTNTNRGNNNNSNLLFTGGLTYICSNANGRVAYFRPADVGSRTSDTTSNPNIKIKSRSTEDINGADSCVNFYSGKPNYNNQSRPGANRKTGNRATSISSPYMLRRSVSTEHTFAVSRPRGGGNGGVEAGGVKTVKPRVAFGSFIVPKETTPRVKKAQIKYQEVETGPRASIGNSGTYIHSHTRRTSPYSAPTQVLYDRSATAGGSAGFRRPYTAQLAKASRMQQAPGLRTYTKDNQSHQQLAQRHSAPSTFNSSKSRMWRTTAAKPRISIDSSPSQADSGAQDQLNRSNFPEDIAQCTNTTVGTANIAASNGNFLLPNKLHHLPVTDNRQLMPNGKQGTGTGAMQTSQGKSTSGTERLASRTLSRPDLSALNMLANRDKGVSQTRFLASLSKAKNID</sequence>
<feature type="region of interest" description="Disordered" evidence="1">
    <location>
        <begin position="359"/>
        <end position="378"/>
    </location>
</feature>
<name>A0AAV3YCD4_9GAST</name>
<keyword evidence="3" id="KW-1185">Reference proteome</keyword>
<feature type="compositionally biased region" description="Basic and acidic residues" evidence="1">
    <location>
        <begin position="341"/>
        <end position="354"/>
    </location>
</feature>
<dbReference type="AlphaFoldDB" id="A0AAV3YCD4"/>
<dbReference type="Proteomes" id="UP000735302">
    <property type="component" value="Unassembled WGS sequence"/>
</dbReference>
<feature type="compositionally biased region" description="Low complexity" evidence="1">
    <location>
        <begin position="275"/>
        <end position="284"/>
    </location>
</feature>
<evidence type="ECO:0000313" key="3">
    <source>
        <dbReference type="Proteomes" id="UP000735302"/>
    </source>
</evidence>
<feature type="region of interest" description="Disordered" evidence="1">
    <location>
        <begin position="685"/>
        <end position="704"/>
    </location>
</feature>
<proteinExistence type="predicted"/>
<gene>
    <name evidence="2" type="ORF">PoB_000667500</name>
</gene>
<organism evidence="2 3">
    <name type="scientific">Plakobranchus ocellatus</name>
    <dbReference type="NCBI Taxonomy" id="259542"/>
    <lineage>
        <taxon>Eukaryota</taxon>
        <taxon>Metazoa</taxon>
        <taxon>Spiralia</taxon>
        <taxon>Lophotrochozoa</taxon>
        <taxon>Mollusca</taxon>
        <taxon>Gastropoda</taxon>
        <taxon>Heterobranchia</taxon>
        <taxon>Euthyneura</taxon>
        <taxon>Panpulmonata</taxon>
        <taxon>Sacoglossa</taxon>
        <taxon>Placobranchoidea</taxon>
        <taxon>Plakobranchidae</taxon>
        <taxon>Plakobranchus</taxon>
    </lineage>
</organism>
<feature type="region of interest" description="Disordered" evidence="1">
    <location>
        <begin position="905"/>
        <end position="939"/>
    </location>
</feature>
<feature type="compositionally biased region" description="Gly residues" evidence="1">
    <location>
        <begin position="693"/>
        <end position="702"/>
    </location>
</feature>
<evidence type="ECO:0000313" key="2">
    <source>
        <dbReference type="EMBL" id="GFN80169.1"/>
    </source>
</evidence>
<evidence type="ECO:0000256" key="1">
    <source>
        <dbReference type="SAM" id="MobiDB-lite"/>
    </source>
</evidence>
<feature type="region of interest" description="Disordered" evidence="1">
    <location>
        <begin position="323"/>
        <end position="354"/>
    </location>
</feature>
<comment type="caution">
    <text evidence="2">The sequence shown here is derived from an EMBL/GenBank/DDBJ whole genome shotgun (WGS) entry which is preliminary data.</text>
</comment>
<feature type="compositionally biased region" description="Polar residues" evidence="1">
    <location>
        <begin position="811"/>
        <end position="830"/>
    </location>
</feature>
<accession>A0AAV3YCD4</accession>
<feature type="region of interest" description="Disordered" evidence="1">
    <location>
        <begin position="649"/>
        <end position="668"/>
    </location>
</feature>
<feature type="compositionally biased region" description="Basic and acidic residues" evidence="1">
    <location>
        <begin position="201"/>
        <end position="213"/>
    </location>
</feature>
<dbReference type="EMBL" id="BLXT01000801">
    <property type="protein sequence ID" value="GFN80169.1"/>
    <property type="molecule type" value="Genomic_DNA"/>
</dbReference>
<reference evidence="2 3" key="1">
    <citation type="journal article" date="2021" name="Elife">
        <title>Chloroplast acquisition without the gene transfer in kleptoplastic sea slugs, Plakobranchus ocellatus.</title>
        <authorList>
            <person name="Maeda T."/>
            <person name="Takahashi S."/>
            <person name="Yoshida T."/>
            <person name="Shimamura S."/>
            <person name="Takaki Y."/>
            <person name="Nagai Y."/>
            <person name="Toyoda A."/>
            <person name="Suzuki Y."/>
            <person name="Arimoto A."/>
            <person name="Ishii H."/>
            <person name="Satoh N."/>
            <person name="Nishiyama T."/>
            <person name="Hasebe M."/>
            <person name="Maruyama T."/>
            <person name="Minagawa J."/>
            <person name="Obokata J."/>
            <person name="Shigenobu S."/>
        </authorList>
    </citation>
    <scope>NUCLEOTIDE SEQUENCE [LARGE SCALE GENOMIC DNA]</scope>
</reference>